<dbReference type="PROSITE" id="PS00356">
    <property type="entry name" value="HTH_LACI_1"/>
    <property type="match status" value="1"/>
</dbReference>
<dbReference type="Gene3D" id="1.10.260.40">
    <property type="entry name" value="lambda repressor-like DNA-binding domains"/>
    <property type="match status" value="1"/>
</dbReference>
<dbReference type="InterPro" id="IPR028082">
    <property type="entry name" value="Peripla_BP_I"/>
</dbReference>
<dbReference type="SMART" id="SM00354">
    <property type="entry name" value="HTH_LACI"/>
    <property type="match status" value="1"/>
</dbReference>
<evidence type="ECO:0000256" key="3">
    <source>
        <dbReference type="ARBA" id="ARBA00023163"/>
    </source>
</evidence>
<keyword evidence="3" id="KW-0804">Transcription</keyword>
<dbReference type="InterPro" id="IPR000843">
    <property type="entry name" value="HTH_LacI"/>
</dbReference>
<evidence type="ECO:0000256" key="1">
    <source>
        <dbReference type="ARBA" id="ARBA00023015"/>
    </source>
</evidence>
<dbReference type="Pfam" id="PF13377">
    <property type="entry name" value="Peripla_BP_3"/>
    <property type="match status" value="1"/>
</dbReference>
<dbReference type="Gene3D" id="3.40.50.2300">
    <property type="match status" value="2"/>
</dbReference>
<dbReference type="InterPro" id="IPR046335">
    <property type="entry name" value="LacI/GalR-like_sensor"/>
</dbReference>
<evidence type="ECO:0000313" key="5">
    <source>
        <dbReference type="EMBL" id="MDT0269718.1"/>
    </source>
</evidence>
<dbReference type="CDD" id="cd01392">
    <property type="entry name" value="HTH_LacI"/>
    <property type="match status" value="1"/>
</dbReference>
<dbReference type="SUPFAM" id="SSF47413">
    <property type="entry name" value="lambda repressor-like DNA-binding domains"/>
    <property type="match status" value="1"/>
</dbReference>
<sequence length="336" mass="35600">MSEKVTLRDVAAHAGVSRATASLVLRGTGRVAPQTRERVLASMAELGYIYDQVAASLRTRHARVVGVVVTNIGNPNLAEVILGLEAEFRGAGYLPLLTVTRDDAAQQDEAVAALQEHKIAGLAMVPATGTDPALPERLTASGLGHVFVTRYVEGARTSFVGTDDVRGGELAGQHLLEHGCRRLAYLGGPAWMLSRHERLAGVRRAMAAAGRAEEPIDLPSETSGGGGLAAGRELLDRGEVPDGVVCHSDSVAFGLYRALRERGVDAGATRVIGYDDIPGAALWEPPLTSVAVHGRRLGQRAARLLLDRMTDPYAAPVVHRAEPELAVRRSCGCHTP</sequence>
<comment type="caution">
    <text evidence="5">The sequence shown here is derived from an EMBL/GenBank/DDBJ whole genome shotgun (WGS) entry which is preliminary data.</text>
</comment>
<dbReference type="Pfam" id="PF00356">
    <property type="entry name" value="LacI"/>
    <property type="match status" value="1"/>
</dbReference>
<dbReference type="PANTHER" id="PTHR30146">
    <property type="entry name" value="LACI-RELATED TRANSCRIPTIONAL REPRESSOR"/>
    <property type="match status" value="1"/>
</dbReference>
<dbReference type="Proteomes" id="UP001183410">
    <property type="component" value="Unassembled WGS sequence"/>
</dbReference>
<name>A0ABU2JXJ3_9ACTN</name>
<evidence type="ECO:0000259" key="4">
    <source>
        <dbReference type="PROSITE" id="PS50932"/>
    </source>
</evidence>
<keyword evidence="2 5" id="KW-0238">DNA-binding</keyword>
<evidence type="ECO:0000313" key="6">
    <source>
        <dbReference type="Proteomes" id="UP001183410"/>
    </source>
</evidence>
<proteinExistence type="predicted"/>
<keyword evidence="6" id="KW-1185">Reference proteome</keyword>
<dbReference type="PANTHER" id="PTHR30146:SF109">
    <property type="entry name" value="HTH-TYPE TRANSCRIPTIONAL REGULATOR GALS"/>
    <property type="match status" value="1"/>
</dbReference>
<dbReference type="SUPFAM" id="SSF53822">
    <property type="entry name" value="Periplasmic binding protein-like I"/>
    <property type="match status" value="1"/>
</dbReference>
<organism evidence="5 6">
    <name type="scientific">Streptomyces chisholmiae</name>
    <dbReference type="NCBI Taxonomy" id="3075540"/>
    <lineage>
        <taxon>Bacteria</taxon>
        <taxon>Bacillati</taxon>
        <taxon>Actinomycetota</taxon>
        <taxon>Actinomycetes</taxon>
        <taxon>Kitasatosporales</taxon>
        <taxon>Streptomycetaceae</taxon>
        <taxon>Streptomyces</taxon>
    </lineage>
</organism>
<keyword evidence="1" id="KW-0805">Transcription regulation</keyword>
<gene>
    <name evidence="5" type="ORF">RM844_25880</name>
</gene>
<feature type="domain" description="HTH lacI-type" evidence="4">
    <location>
        <begin position="5"/>
        <end position="59"/>
    </location>
</feature>
<dbReference type="PROSITE" id="PS50932">
    <property type="entry name" value="HTH_LACI_2"/>
    <property type="match status" value="1"/>
</dbReference>
<evidence type="ECO:0000256" key="2">
    <source>
        <dbReference type="ARBA" id="ARBA00023125"/>
    </source>
</evidence>
<reference evidence="6" key="1">
    <citation type="submission" date="2023-07" db="EMBL/GenBank/DDBJ databases">
        <title>30 novel species of actinomycetes from the DSMZ collection.</title>
        <authorList>
            <person name="Nouioui I."/>
        </authorList>
    </citation>
    <scope>NUCLEOTIDE SEQUENCE [LARGE SCALE GENOMIC DNA]</scope>
    <source>
        <strain evidence="6">DSM 44915</strain>
    </source>
</reference>
<dbReference type="InterPro" id="IPR010982">
    <property type="entry name" value="Lambda_DNA-bd_dom_sf"/>
</dbReference>
<dbReference type="EMBL" id="JAVREO010000019">
    <property type="protein sequence ID" value="MDT0269718.1"/>
    <property type="molecule type" value="Genomic_DNA"/>
</dbReference>
<dbReference type="GO" id="GO:0003677">
    <property type="term" value="F:DNA binding"/>
    <property type="evidence" value="ECO:0007669"/>
    <property type="project" value="UniProtKB-KW"/>
</dbReference>
<dbReference type="RefSeq" id="WP_311669801.1">
    <property type="nucleotide sequence ID" value="NZ_JAVREO010000019.1"/>
</dbReference>
<accession>A0ABU2JXJ3</accession>
<protein>
    <submittedName>
        <fullName evidence="5">LacI family DNA-binding transcriptional regulator</fullName>
    </submittedName>
</protein>